<evidence type="ECO:0000313" key="6">
    <source>
        <dbReference type="EMBL" id="KAL3782017.1"/>
    </source>
</evidence>
<dbReference type="GO" id="GO:0046872">
    <property type="term" value="F:metal ion binding"/>
    <property type="evidence" value="ECO:0007669"/>
    <property type="project" value="UniProtKB-KW"/>
</dbReference>
<name>A0ABD3P326_9STRA</name>
<accession>A0ABD3P326</accession>
<dbReference type="PROSITE" id="PS51792">
    <property type="entry name" value="YIPPEE"/>
    <property type="match status" value="1"/>
</dbReference>
<feature type="compositionally biased region" description="Polar residues" evidence="4">
    <location>
        <begin position="251"/>
        <end position="272"/>
    </location>
</feature>
<keyword evidence="7" id="KW-1185">Reference proteome</keyword>
<dbReference type="InterPro" id="IPR034751">
    <property type="entry name" value="Yippee"/>
</dbReference>
<feature type="region of interest" description="Disordered" evidence="4">
    <location>
        <begin position="1"/>
        <end position="50"/>
    </location>
</feature>
<evidence type="ECO:0000313" key="7">
    <source>
        <dbReference type="Proteomes" id="UP001516023"/>
    </source>
</evidence>
<dbReference type="InterPro" id="IPR039058">
    <property type="entry name" value="Yippee_fam"/>
</dbReference>
<protein>
    <recommendedName>
        <fullName evidence="5">Yippee domain-containing protein</fullName>
    </recommendedName>
</protein>
<organism evidence="6 7">
    <name type="scientific">Cyclotella cryptica</name>
    <dbReference type="NCBI Taxonomy" id="29204"/>
    <lineage>
        <taxon>Eukaryota</taxon>
        <taxon>Sar</taxon>
        <taxon>Stramenopiles</taxon>
        <taxon>Ochrophyta</taxon>
        <taxon>Bacillariophyta</taxon>
        <taxon>Coscinodiscophyceae</taxon>
        <taxon>Thalassiosirophycidae</taxon>
        <taxon>Stephanodiscales</taxon>
        <taxon>Stephanodiscaceae</taxon>
        <taxon>Cyclotella</taxon>
    </lineage>
</organism>
<sequence length="303" mass="33093">MSSQMTSSPPPLPVFSEGTSSGSSSLRSKTSTISAHSKVQRSSPSFATTNRHEATLALSKRAQLENDSMVYLDGPQVYTCGQCRTHLTSHDDIISKSFHGRKGRAYLFDQCVNITLSPPEDRFLITGLHTVCDISCKRCQTLIGWTYAKAYEPSQKYKEGKFIIEKINLHLEEADGYQVDRPAGERGDKWRVRSMSWGSERGMGSWDAGCGDGSSQSGYLGSSPCVGSSLAGSFGRSESGASSYLSGASSPTPGASNMQYNQYHRSPRTPNRSAPVRHDRISSGPMSPRSPSQIIYEYQDNDD</sequence>
<evidence type="ECO:0000259" key="5">
    <source>
        <dbReference type="PROSITE" id="PS51792"/>
    </source>
</evidence>
<comment type="similarity">
    <text evidence="1">Belongs to the yippee family.</text>
</comment>
<feature type="compositionally biased region" description="Polar residues" evidence="4">
    <location>
        <begin position="35"/>
        <end position="49"/>
    </location>
</feature>
<comment type="caution">
    <text evidence="6">The sequence shown here is derived from an EMBL/GenBank/DDBJ whole genome shotgun (WGS) entry which is preliminary data.</text>
</comment>
<keyword evidence="3" id="KW-0862">Zinc</keyword>
<evidence type="ECO:0000256" key="4">
    <source>
        <dbReference type="SAM" id="MobiDB-lite"/>
    </source>
</evidence>
<gene>
    <name evidence="6" type="ORF">HJC23_003680</name>
</gene>
<feature type="compositionally biased region" description="Low complexity" evidence="4">
    <location>
        <begin position="240"/>
        <end position="250"/>
    </location>
</feature>
<evidence type="ECO:0000256" key="1">
    <source>
        <dbReference type="ARBA" id="ARBA00005613"/>
    </source>
</evidence>
<keyword evidence="2" id="KW-0479">Metal-binding</keyword>
<dbReference type="PANTHER" id="PTHR13848">
    <property type="entry name" value="PROTEIN YIPPEE-LIKE CG15309-RELATED"/>
    <property type="match status" value="1"/>
</dbReference>
<dbReference type="AlphaFoldDB" id="A0ABD3P326"/>
<dbReference type="EMBL" id="JABMIG020000299">
    <property type="protein sequence ID" value="KAL3782017.1"/>
    <property type="molecule type" value="Genomic_DNA"/>
</dbReference>
<dbReference type="Proteomes" id="UP001516023">
    <property type="component" value="Unassembled WGS sequence"/>
</dbReference>
<feature type="region of interest" description="Disordered" evidence="4">
    <location>
        <begin position="240"/>
        <end position="303"/>
    </location>
</feature>
<evidence type="ECO:0000256" key="2">
    <source>
        <dbReference type="ARBA" id="ARBA00022723"/>
    </source>
</evidence>
<dbReference type="InterPro" id="IPR004910">
    <property type="entry name" value="Yippee/Mis18/Cereblon"/>
</dbReference>
<proteinExistence type="inferred from homology"/>
<evidence type="ECO:0000256" key="3">
    <source>
        <dbReference type="ARBA" id="ARBA00022833"/>
    </source>
</evidence>
<reference evidence="6 7" key="1">
    <citation type="journal article" date="2020" name="G3 (Bethesda)">
        <title>Improved Reference Genome for Cyclotella cryptica CCMP332, a Model for Cell Wall Morphogenesis, Salinity Adaptation, and Lipid Production in Diatoms (Bacillariophyta).</title>
        <authorList>
            <person name="Roberts W.R."/>
            <person name="Downey K.M."/>
            <person name="Ruck E.C."/>
            <person name="Traller J.C."/>
            <person name="Alverson A.J."/>
        </authorList>
    </citation>
    <scope>NUCLEOTIDE SEQUENCE [LARGE SCALE GENOMIC DNA]</scope>
    <source>
        <strain evidence="6 7">CCMP332</strain>
    </source>
</reference>
<feature type="domain" description="Yippee" evidence="5">
    <location>
        <begin position="76"/>
        <end position="173"/>
    </location>
</feature>
<feature type="compositionally biased region" description="Low complexity" evidence="4">
    <location>
        <begin position="16"/>
        <end position="34"/>
    </location>
</feature>
<dbReference type="Pfam" id="PF03226">
    <property type="entry name" value="Yippee-Mis18"/>
    <property type="match status" value="1"/>
</dbReference>